<dbReference type="PANTHER" id="PTHR47481:SF22">
    <property type="entry name" value="RETROTRANSPOSON GAG DOMAIN-CONTAINING PROTEIN"/>
    <property type="match status" value="1"/>
</dbReference>
<protein>
    <recommendedName>
        <fullName evidence="4">GAG-pre-integrase domain-containing protein</fullName>
    </recommendedName>
</protein>
<dbReference type="EMBL" id="VDCV01000001">
    <property type="protein sequence ID" value="KAB5573958.1"/>
    <property type="molecule type" value="Genomic_DNA"/>
</dbReference>
<keyword evidence="3" id="KW-1185">Reference proteome</keyword>
<proteinExistence type="predicted"/>
<dbReference type="Pfam" id="PF14223">
    <property type="entry name" value="Retrotran_gag_2"/>
    <property type="match status" value="1"/>
</dbReference>
<feature type="region of interest" description="Disordered" evidence="1">
    <location>
        <begin position="228"/>
        <end position="268"/>
    </location>
</feature>
<name>A0A5N5P422_9ROSI</name>
<evidence type="ECO:0000256" key="1">
    <source>
        <dbReference type="SAM" id="MobiDB-lite"/>
    </source>
</evidence>
<dbReference type="PANTHER" id="PTHR47481">
    <property type="match status" value="1"/>
</dbReference>
<dbReference type="Proteomes" id="UP000326939">
    <property type="component" value="Chromosome 1"/>
</dbReference>
<evidence type="ECO:0000313" key="3">
    <source>
        <dbReference type="Proteomes" id="UP000326939"/>
    </source>
</evidence>
<reference evidence="3" key="1">
    <citation type="journal article" date="2019" name="Gigascience">
        <title>De novo genome assembly of the endangered Acer yangbiense, a plant species with extremely small populations endemic to Yunnan Province, China.</title>
        <authorList>
            <person name="Yang J."/>
            <person name="Wariss H.M."/>
            <person name="Tao L."/>
            <person name="Zhang R."/>
            <person name="Yun Q."/>
            <person name="Hollingsworth P."/>
            <person name="Dao Z."/>
            <person name="Luo G."/>
            <person name="Guo H."/>
            <person name="Ma Y."/>
            <person name="Sun W."/>
        </authorList>
    </citation>
    <scope>NUCLEOTIDE SEQUENCE [LARGE SCALE GENOMIC DNA]</scope>
    <source>
        <strain evidence="3">cv. br00</strain>
    </source>
</reference>
<evidence type="ECO:0000313" key="2">
    <source>
        <dbReference type="EMBL" id="KAB5573958.1"/>
    </source>
</evidence>
<organism evidence="2 3">
    <name type="scientific">Salix brachista</name>
    <dbReference type="NCBI Taxonomy" id="2182728"/>
    <lineage>
        <taxon>Eukaryota</taxon>
        <taxon>Viridiplantae</taxon>
        <taxon>Streptophyta</taxon>
        <taxon>Embryophyta</taxon>
        <taxon>Tracheophyta</taxon>
        <taxon>Spermatophyta</taxon>
        <taxon>Magnoliopsida</taxon>
        <taxon>eudicotyledons</taxon>
        <taxon>Gunneridae</taxon>
        <taxon>Pentapetalae</taxon>
        <taxon>rosids</taxon>
        <taxon>fabids</taxon>
        <taxon>Malpighiales</taxon>
        <taxon>Salicaceae</taxon>
        <taxon>Saliceae</taxon>
        <taxon>Salix</taxon>
    </lineage>
</organism>
<feature type="compositionally biased region" description="Low complexity" evidence="1">
    <location>
        <begin position="228"/>
        <end position="265"/>
    </location>
</feature>
<comment type="caution">
    <text evidence="2">The sequence shown here is derived from an EMBL/GenBank/DDBJ whole genome shotgun (WGS) entry which is preliminary data.</text>
</comment>
<accession>A0A5N5P422</accession>
<gene>
    <name evidence="2" type="ORF">DKX38_001152</name>
</gene>
<evidence type="ECO:0008006" key="4">
    <source>
        <dbReference type="Google" id="ProtNLM"/>
    </source>
</evidence>
<sequence>MLKMRSLAETLASAGQLISDDELTLYILGGLGHDYDSVVVNLTSRHDQVTLQEVQYMLQSQEMRLEQLNLSSPSDTYTPNANLATHLRKSLNLHSFNNNFSNPSSRNFANERGRGRGKWGRGNRPLCQLCNRPGHIALKCYHRFDISFQGQHSSNPQHTNNPFSAKSVYFQSFPQSLFAKSSQFPKSTLWHMRLGHPSINDTTVDSFAADPMSSQVLPGAISPYSSSVSPVSLPTPSSPANHASISPSTDQPTSSSSTLPLPSHTIVPSHPMITRSKAGIFKPKTFVASTLRNLQSPTFTTTTPASHHAVVREIFNVSCNGEVA</sequence>
<dbReference type="AlphaFoldDB" id="A0A5N5P422"/>